<feature type="transmembrane region" description="Helical" evidence="1">
    <location>
        <begin position="180"/>
        <end position="198"/>
    </location>
</feature>
<name>A0A4Y8JYT6_9MICO</name>
<feature type="transmembrane region" description="Helical" evidence="1">
    <location>
        <begin position="94"/>
        <end position="113"/>
    </location>
</feature>
<dbReference type="OrthoDB" id="3238356at2"/>
<evidence type="ECO:0000313" key="3">
    <source>
        <dbReference type="Proteomes" id="UP000297472"/>
    </source>
</evidence>
<evidence type="ECO:0000313" key="2">
    <source>
        <dbReference type="EMBL" id="TFD33299.1"/>
    </source>
</evidence>
<dbReference type="EMBL" id="SOHA01000005">
    <property type="protein sequence ID" value="TFD33299.1"/>
    <property type="molecule type" value="Genomic_DNA"/>
</dbReference>
<sequence length="240" mass="24924">MCIIGHIESGLDDTFGADYGVLHRLPAPPCRCRTPPTREAAAMPDSVTTFDLSMDSRELSNSEITGVRVGIAGTGLLALVVGILILAWPNTTVSILGVLFGLYFLISGIVHVARGLFTKGASGGSRVLNILLGVLLIVGGIVAIRNPLDSLAILGMLIGISWIVEGVAGLVEAAPDSSRWFGMVFGAIAIVAGVVVLLSPVESVTVLVVIGGVFLVLSGIFQLVQAFTFGRGRRATSDTV</sequence>
<dbReference type="GO" id="GO:0005886">
    <property type="term" value="C:plasma membrane"/>
    <property type="evidence" value="ECO:0007669"/>
    <property type="project" value="TreeGrafter"/>
</dbReference>
<feature type="transmembrane region" description="Helical" evidence="1">
    <location>
        <begin position="150"/>
        <end position="168"/>
    </location>
</feature>
<reference evidence="2 3" key="1">
    <citation type="submission" date="2019-03" db="EMBL/GenBank/DDBJ databases">
        <title>Genomics of glacier-inhabiting Cryobacterium strains.</title>
        <authorList>
            <person name="Liu Q."/>
            <person name="Xin Y.-H."/>
        </authorList>
    </citation>
    <scope>NUCLEOTIDE SEQUENCE [LARGE SCALE GENOMIC DNA]</scope>
    <source>
        <strain evidence="2 3">TMT1-51</strain>
    </source>
</reference>
<keyword evidence="1" id="KW-0472">Membrane</keyword>
<organism evidence="2 3">
    <name type="scientific">Cryobacterium cryoconiti</name>
    <dbReference type="NCBI Taxonomy" id="1259239"/>
    <lineage>
        <taxon>Bacteria</taxon>
        <taxon>Bacillati</taxon>
        <taxon>Actinomycetota</taxon>
        <taxon>Actinomycetes</taxon>
        <taxon>Micrococcales</taxon>
        <taxon>Microbacteriaceae</taxon>
        <taxon>Cryobacterium</taxon>
    </lineage>
</organism>
<dbReference type="InterPro" id="IPR052712">
    <property type="entry name" value="Acid_resist_chaperone_HdeD"/>
</dbReference>
<feature type="transmembrane region" description="Helical" evidence="1">
    <location>
        <begin position="125"/>
        <end position="144"/>
    </location>
</feature>
<proteinExistence type="predicted"/>
<keyword evidence="1" id="KW-0812">Transmembrane</keyword>
<keyword evidence="3" id="KW-1185">Reference proteome</keyword>
<dbReference type="AlphaFoldDB" id="A0A4Y8JYT6"/>
<feature type="transmembrane region" description="Helical" evidence="1">
    <location>
        <begin position="204"/>
        <end position="224"/>
    </location>
</feature>
<dbReference type="PANTHER" id="PTHR34989:SF1">
    <property type="entry name" value="PROTEIN HDED"/>
    <property type="match status" value="1"/>
</dbReference>
<dbReference type="InterPro" id="IPR005325">
    <property type="entry name" value="DUF308_memb"/>
</dbReference>
<feature type="transmembrane region" description="Helical" evidence="1">
    <location>
        <begin position="67"/>
        <end position="88"/>
    </location>
</feature>
<gene>
    <name evidence="2" type="ORF">E3T49_03180</name>
</gene>
<dbReference type="Proteomes" id="UP000297472">
    <property type="component" value="Unassembled WGS sequence"/>
</dbReference>
<protein>
    <submittedName>
        <fullName evidence="2">HdeD family acid-resistance protein</fullName>
    </submittedName>
</protein>
<evidence type="ECO:0000256" key="1">
    <source>
        <dbReference type="SAM" id="Phobius"/>
    </source>
</evidence>
<keyword evidence="1" id="KW-1133">Transmembrane helix</keyword>
<dbReference type="Pfam" id="PF03729">
    <property type="entry name" value="DUF308"/>
    <property type="match status" value="2"/>
</dbReference>
<dbReference type="PANTHER" id="PTHR34989">
    <property type="entry name" value="PROTEIN HDED"/>
    <property type="match status" value="1"/>
</dbReference>
<accession>A0A4Y8JYT6</accession>
<comment type="caution">
    <text evidence="2">The sequence shown here is derived from an EMBL/GenBank/DDBJ whole genome shotgun (WGS) entry which is preliminary data.</text>
</comment>